<sequence>MDAVKARGVLAAWAVLTGGAMVAADVRTGLAALAGAGLACVYYVVTARRQFGGVTGDLAGFFLQLCELGMVLCAAVGQRLEVLL</sequence>
<dbReference type="EMBL" id="CYZT01000924">
    <property type="protein sequence ID" value="CUQ33536.1"/>
    <property type="molecule type" value="Genomic_DNA"/>
</dbReference>
<feature type="transmembrane region" description="Helical" evidence="1">
    <location>
        <begin position="30"/>
        <end position="46"/>
    </location>
</feature>
<evidence type="ECO:0000313" key="2">
    <source>
        <dbReference type="EMBL" id="CUQ33536.1"/>
    </source>
</evidence>
<dbReference type="GO" id="GO:0008818">
    <property type="term" value="F:cobalamin 5'-phosphate synthase activity"/>
    <property type="evidence" value="ECO:0007669"/>
    <property type="project" value="InterPro"/>
</dbReference>
<evidence type="ECO:0000313" key="3">
    <source>
        <dbReference type="Proteomes" id="UP000095746"/>
    </source>
</evidence>
<dbReference type="GO" id="GO:0009236">
    <property type="term" value="P:cobalamin biosynthetic process"/>
    <property type="evidence" value="ECO:0007669"/>
    <property type="project" value="UniProtKB-UniPathway"/>
</dbReference>
<proteinExistence type="predicted"/>
<accession>A0A174VJA9</accession>
<dbReference type="Proteomes" id="UP000095746">
    <property type="component" value="Unassembled WGS sequence"/>
</dbReference>
<dbReference type="Pfam" id="PF02654">
    <property type="entry name" value="CobS"/>
    <property type="match status" value="1"/>
</dbReference>
<dbReference type="GO" id="GO:0051073">
    <property type="term" value="F:adenosylcobinamide-GDP ribazoletransferase activity"/>
    <property type="evidence" value="ECO:0007669"/>
    <property type="project" value="InterPro"/>
</dbReference>
<dbReference type="AlphaFoldDB" id="A0A174VJA9"/>
<feature type="transmembrane region" description="Helical" evidence="1">
    <location>
        <begin position="58"/>
        <end position="77"/>
    </location>
</feature>
<organism evidence="2 3">
    <name type="scientific">Flavonifractor plautii</name>
    <name type="common">Fusobacterium plautii</name>
    <dbReference type="NCBI Taxonomy" id="292800"/>
    <lineage>
        <taxon>Bacteria</taxon>
        <taxon>Bacillati</taxon>
        <taxon>Bacillota</taxon>
        <taxon>Clostridia</taxon>
        <taxon>Eubacteriales</taxon>
        <taxon>Oscillospiraceae</taxon>
        <taxon>Flavonifractor</taxon>
    </lineage>
</organism>
<evidence type="ECO:0000256" key="1">
    <source>
        <dbReference type="SAM" id="Phobius"/>
    </source>
</evidence>
<protein>
    <submittedName>
        <fullName evidence="2">Cobalamin synthase</fullName>
    </submittedName>
</protein>
<dbReference type="UniPathway" id="UPA00148">
    <property type="reaction ID" value="UER00238"/>
</dbReference>
<keyword evidence="1" id="KW-0472">Membrane</keyword>
<keyword evidence="1" id="KW-1133">Transmembrane helix</keyword>
<keyword evidence="1" id="KW-0812">Transmembrane</keyword>
<gene>
    <name evidence="2" type="ORF">ERS852411_04260</name>
</gene>
<dbReference type="InterPro" id="IPR003805">
    <property type="entry name" value="CobS"/>
</dbReference>
<reference evidence="2 3" key="1">
    <citation type="submission" date="2015-09" db="EMBL/GenBank/DDBJ databases">
        <authorList>
            <consortium name="Pathogen Informatics"/>
        </authorList>
    </citation>
    <scope>NUCLEOTIDE SEQUENCE [LARGE SCALE GENOMIC DNA]</scope>
    <source>
        <strain evidence="2 3">2789STDY5608854</strain>
    </source>
</reference>
<name>A0A174VJA9_FLAPL</name>